<gene>
    <name evidence="3" type="ORF">DPMN_140216</name>
</gene>
<dbReference type="EMBL" id="JAIWYP010000006">
    <property type="protein sequence ID" value="KAH3811801.1"/>
    <property type="molecule type" value="Genomic_DNA"/>
</dbReference>
<proteinExistence type="predicted"/>
<keyword evidence="2" id="KW-1133">Transmembrane helix</keyword>
<feature type="compositionally biased region" description="Low complexity" evidence="1">
    <location>
        <begin position="309"/>
        <end position="318"/>
    </location>
</feature>
<comment type="caution">
    <text evidence="3">The sequence shown here is derived from an EMBL/GenBank/DDBJ whole genome shotgun (WGS) entry which is preliminary data.</text>
</comment>
<feature type="compositionally biased region" description="Basic residues" evidence="1">
    <location>
        <begin position="1"/>
        <end position="11"/>
    </location>
</feature>
<dbReference type="AlphaFoldDB" id="A0A9D4G7A1"/>
<protein>
    <recommendedName>
        <fullName evidence="5">TNF family profile domain-containing protein</fullName>
    </recommendedName>
</protein>
<feature type="transmembrane region" description="Helical" evidence="2">
    <location>
        <begin position="331"/>
        <end position="355"/>
    </location>
</feature>
<evidence type="ECO:0000313" key="3">
    <source>
        <dbReference type="EMBL" id="KAH3811801.1"/>
    </source>
</evidence>
<sequence>MTTNATKRRRLESKVSEASGFSTQTQLTDLSGSSSDDNNGSILRRNSDKSDSCSTEKIYSAMPEMSSYCKYDALNRERMFATRKETGQQVAFSLGDGNLDNAENNGPLEQFSNSGRKCDYQHTRPISRPRHLSDNNANKVNYTGYNPPMHHGVSMPYTPNATECKCSSCFDRTQNIARELLQSKDPELTYRKSMSVRSLPDIHFNGIPFQYPVSNHRQVSKTPLDTVVNFNETRAGKYLHTMCKNQIQHTPRSLNFGTLETIYGGDTPSSTLENRPFHKMPGVDQSVESNKDPKYEMVEGNSSQPRLDSPVSSKQSSESSRSEKCFNCNKFTVLVSLNVVLMLVIVSAVAVYVSVIVGSKLVSEPGQMNKTCVSCSVLDSFDIHEGLGLEKRPGDLCCLKADTNLVDFIIKTRSVTHTSIKAEDEEIYHGRPILELKSMGLDDRKVLWNPRGLIRGGLTLKDSHKIEFNKPGYYFVSTELAFKPNSQGILQAEFTAYGNPDNSKVKPLRSKNETLITQPNDSRYVSECSFVDFFFAGSHLYVKLDHVEGLQKEDGRILIFFLGN</sequence>
<evidence type="ECO:0000256" key="2">
    <source>
        <dbReference type="SAM" id="Phobius"/>
    </source>
</evidence>
<organism evidence="3 4">
    <name type="scientific">Dreissena polymorpha</name>
    <name type="common">Zebra mussel</name>
    <name type="synonym">Mytilus polymorpha</name>
    <dbReference type="NCBI Taxonomy" id="45954"/>
    <lineage>
        <taxon>Eukaryota</taxon>
        <taxon>Metazoa</taxon>
        <taxon>Spiralia</taxon>
        <taxon>Lophotrochozoa</taxon>
        <taxon>Mollusca</taxon>
        <taxon>Bivalvia</taxon>
        <taxon>Autobranchia</taxon>
        <taxon>Heteroconchia</taxon>
        <taxon>Euheterodonta</taxon>
        <taxon>Imparidentia</taxon>
        <taxon>Neoheterodontei</taxon>
        <taxon>Myida</taxon>
        <taxon>Dreissenoidea</taxon>
        <taxon>Dreissenidae</taxon>
        <taxon>Dreissena</taxon>
    </lineage>
</organism>
<evidence type="ECO:0000256" key="1">
    <source>
        <dbReference type="SAM" id="MobiDB-lite"/>
    </source>
</evidence>
<keyword evidence="2" id="KW-0472">Membrane</keyword>
<name>A0A9D4G7A1_DREPO</name>
<reference evidence="3" key="2">
    <citation type="submission" date="2020-11" db="EMBL/GenBank/DDBJ databases">
        <authorList>
            <person name="McCartney M.A."/>
            <person name="Auch B."/>
            <person name="Kono T."/>
            <person name="Mallez S."/>
            <person name="Becker A."/>
            <person name="Gohl D.M."/>
            <person name="Silverstein K.A.T."/>
            <person name="Koren S."/>
            <person name="Bechman K.B."/>
            <person name="Herman A."/>
            <person name="Abrahante J.E."/>
            <person name="Garbe J."/>
        </authorList>
    </citation>
    <scope>NUCLEOTIDE SEQUENCE</scope>
    <source>
        <strain evidence="3">Duluth1</strain>
        <tissue evidence="3">Whole animal</tissue>
    </source>
</reference>
<accession>A0A9D4G7A1</accession>
<feature type="compositionally biased region" description="Low complexity" evidence="1">
    <location>
        <begin position="22"/>
        <end position="41"/>
    </location>
</feature>
<reference evidence="3" key="1">
    <citation type="journal article" date="2019" name="bioRxiv">
        <title>The Genome of the Zebra Mussel, Dreissena polymorpha: A Resource for Invasive Species Research.</title>
        <authorList>
            <person name="McCartney M.A."/>
            <person name="Auch B."/>
            <person name="Kono T."/>
            <person name="Mallez S."/>
            <person name="Zhang Y."/>
            <person name="Obille A."/>
            <person name="Becker A."/>
            <person name="Abrahante J.E."/>
            <person name="Garbe J."/>
            <person name="Badalamenti J.P."/>
            <person name="Herman A."/>
            <person name="Mangelson H."/>
            <person name="Liachko I."/>
            <person name="Sullivan S."/>
            <person name="Sone E.D."/>
            <person name="Koren S."/>
            <person name="Silverstein K.A.T."/>
            <person name="Beckman K.B."/>
            <person name="Gohl D.M."/>
        </authorList>
    </citation>
    <scope>NUCLEOTIDE SEQUENCE</scope>
    <source>
        <strain evidence="3">Duluth1</strain>
        <tissue evidence="3">Whole animal</tissue>
    </source>
</reference>
<evidence type="ECO:0008006" key="5">
    <source>
        <dbReference type="Google" id="ProtNLM"/>
    </source>
</evidence>
<keyword evidence="2" id="KW-0812">Transmembrane</keyword>
<keyword evidence="4" id="KW-1185">Reference proteome</keyword>
<dbReference type="Proteomes" id="UP000828390">
    <property type="component" value="Unassembled WGS sequence"/>
</dbReference>
<feature type="region of interest" description="Disordered" evidence="1">
    <location>
        <begin position="267"/>
        <end position="318"/>
    </location>
</feature>
<feature type="region of interest" description="Disordered" evidence="1">
    <location>
        <begin position="1"/>
        <end position="55"/>
    </location>
</feature>
<evidence type="ECO:0000313" key="4">
    <source>
        <dbReference type="Proteomes" id="UP000828390"/>
    </source>
</evidence>